<comment type="caution">
    <text evidence="1">The sequence shown here is derived from an EMBL/GenBank/DDBJ whole genome shotgun (WGS) entry which is preliminary data.</text>
</comment>
<name>A0A0F9LD36_9ZZZZ</name>
<reference evidence="1" key="1">
    <citation type="journal article" date="2015" name="Nature">
        <title>Complex archaea that bridge the gap between prokaryotes and eukaryotes.</title>
        <authorList>
            <person name="Spang A."/>
            <person name="Saw J.H."/>
            <person name="Jorgensen S.L."/>
            <person name="Zaremba-Niedzwiedzka K."/>
            <person name="Martijn J."/>
            <person name="Lind A.E."/>
            <person name="van Eijk R."/>
            <person name="Schleper C."/>
            <person name="Guy L."/>
            <person name="Ettema T.J."/>
        </authorList>
    </citation>
    <scope>NUCLEOTIDE SEQUENCE</scope>
</reference>
<proteinExistence type="predicted"/>
<sequence>QQFINAKYNQGVSFRRLAGASNYLRLYASIDETTPSSVITDRFNANQGMISLIFKPYFNYNSILDDEHYLFYISATYFLKYDRNTSTFKCRFGHASDITLTSPNFDAGDWLNITVGWDDGNNDLASSIRNLTDSTQDTTSSSATITGANPSQYIYIGNDSSLKKPCNGILDDVSIYSIYDADFTDNFSAFERHNDRAMDYLNDYLLVHFLLDGSGDLVQEDNHGCCRQLTLVASSYTSGTKTFAFTKNANEVFQSSDRICIWSSGSTNVYYDTVSTITSTSMVVSTGGVLTLTGTIYVSRNLLADFNMELANTSYWTASGSSLAKEVTTIKQDVRSIKVTNSGAANGLARQTVTTVSGQCYKVSGLFYPPSTLNNASYVISCDLDADKSITVTQSNLTASVWNYVELVFQADDSSVTIDFCVGSVTSAEYGYWDCVRMIQMDGGISNAGMEDL</sequence>
<dbReference type="Gene3D" id="2.60.120.200">
    <property type="match status" value="1"/>
</dbReference>
<organism evidence="1">
    <name type="scientific">marine sediment metagenome</name>
    <dbReference type="NCBI Taxonomy" id="412755"/>
    <lineage>
        <taxon>unclassified sequences</taxon>
        <taxon>metagenomes</taxon>
        <taxon>ecological metagenomes</taxon>
    </lineage>
</organism>
<feature type="non-terminal residue" evidence="1">
    <location>
        <position position="1"/>
    </location>
</feature>
<dbReference type="InterPro" id="IPR013320">
    <property type="entry name" value="ConA-like_dom_sf"/>
</dbReference>
<accession>A0A0F9LD36</accession>
<dbReference type="AlphaFoldDB" id="A0A0F9LD36"/>
<gene>
    <name evidence="1" type="ORF">LCGC14_1229320</name>
</gene>
<evidence type="ECO:0000313" key="1">
    <source>
        <dbReference type="EMBL" id="KKM91363.1"/>
    </source>
</evidence>
<protein>
    <submittedName>
        <fullName evidence="1">Uncharacterized protein</fullName>
    </submittedName>
</protein>
<dbReference type="EMBL" id="LAZR01006544">
    <property type="protein sequence ID" value="KKM91363.1"/>
    <property type="molecule type" value="Genomic_DNA"/>
</dbReference>
<dbReference type="SUPFAM" id="SSF49899">
    <property type="entry name" value="Concanavalin A-like lectins/glucanases"/>
    <property type="match status" value="1"/>
</dbReference>
<dbReference type="Gene3D" id="2.60.120.260">
    <property type="entry name" value="Galactose-binding domain-like"/>
    <property type="match status" value="1"/>
</dbReference>